<feature type="region of interest" description="Disordered" evidence="1">
    <location>
        <begin position="635"/>
        <end position="670"/>
    </location>
</feature>
<gene>
    <name evidence="3" type="ORF">LHYA1_G005055</name>
</gene>
<evidence type="ECO:0000256" key="1">
    <source>
        <dbReference type="SAM" id="MobiDB-lite"/>
    </source>
</evidence>
<feature type="compositionally biased region" description="Acidic residues" evidence="1">
    <location>
        <begin position="649"/>
        <end position="659"/>
    </location>
</feature>
<feature type="domain" description="DUF8032" evidence="2">
    <location>
        <begin position="306"/>
        <end position="400"/>
    </location>
</feature>
<dbReference type="OrthoDB" id="5599902at2759"/>
<reference evidence="3 4" key="1">
    <citation type="submission" date="2018-05" db="EMBL/GenBank/DDBJ databases">
        <title>Genome sequencing and assembly of the regulated plant pathogen Lachnellula willkommii and related sister species for the development of diagnostic species identification markers.</title>
        <authorList>
            <person name="Giroux E."/>
            <person name="Bilodeau G."/>
        </authorList>
    </citation>
    <scope>NUCLEOTIDE SEQUENCE [LARGE SCALE GENOMIC DNA]</scope>
    <source>
        <strain evidence="3 4">CBS 185.66</strain>
    </source>
</reference>
<feature type="region of interest" description="Disordered" evidence="1">
    <location>
        <begin position="76"/>
        <end position="95"/>
    </location>
</feature>
<organism evidence="3 4">
    <name type="scientific">Lachnellula hyalina</name>
    <dbReference type="NCBI Taxonomy" id="1316788"/>
    <lineage>
        <taxon>Eukaryota</taxon>
        <taxon>Fungi</taxon>
        <taxon>Dikarya</taxon>
        <taxon>Ascomycota</taxon>
        <taxon>Pezizomycotina</taxon>
        <taxon>Leotiomycetes</taxon>
        <taxon>Helotiales</taxon>
        <taxon>Lachnaceae</taxon>
        <taxon>Lachnellula</taxon>
    </lineage>
</organism>
<name>A0A8H8R218_9HELO</name>
<feature type="region of interest" description="Disordered" evidence="1">
    <location>
        <begin position="417"/>
        <end position="572"/>
    </location>
</feature>
<dbReference type="RefSeq" id="XP_031005721.1">
    <property type="nucleotide sequence ID" value="XM_031150005.1"/>
</dbReference>
<feature type="compositionally biased region" description="Polar residues" evidence="1">
    <location>
        <begin position="501"/>
        <end position="512"/>
    </location>
</feature>
<keyword evidence="4" id="KW-1185">Reference proteome</keyword>
<dbReference type="AlphaFoldDB" id="A0A8H8R218"/>
<feature type="compositionally biased region" description="Low complexity" evidence="1">
    <location>
        <begin position="218"/>
        <end position="234"/>
    </location>
</feature>
<dbReference type="Pfam" id="PF26087">
    <property type="entry name" value="DUF8032"/>
    <property type="match status" value="2"/>
</dbReference>
<feature type="compositionally biased region" description="Low complexity" evidence="1">
    <location>
        <begin position="428"/>
        <end position="445"/>
    </location>
</feature>
<dbReference type="PANTHER" id="PTHR22949:SF0">
    <property type="entry name" value="RE27538P"/>
    <property type="match status" value="1"/>
</dbReference>
<evidence type="ECO:0000313" key="3">
    <source>
        <dbReference type="EMBL" id="TVY26933.1"/>
    </source>
</evidence>
<dbReference type="GeneID" id="41985253"/>
<feature type="compositionally biased region" description="Polar residues" evidence="1">
    <location>
        <begin position="543"/>
        <end position="557"/>
    </location>
</feature>
<dbReference type="EMBL" id="QGMH01000058">
    <property type="protein sequence ID" value="TVY26933.1"/>
    <property type="molecule type" value="Genomic_DNA"/>
</dbReference>
<proteinExistence type="predicted"/>
<dbReference type="InterPro" id="IPR058345">
    <property type="entry name" value="DUF8032"/>
</dbReference>
<comment type="caution">
    <text evidence="3">The sequence shown here is derived from an EMBL/GenBank/DDBJ whole genome shotgun (WGS) entry which is preliminary data.</text>
</comment>
<protein>
    <recommendedName>
        <fullName evidence="2">DUF8032 domain-containing protein</fullName>
    </recommendedName>
</protein>
<accession>A0A8H8R218</accession>
<feature type="compositionally biased region" description="Low complexity" evidence="1">
    <location>
        <begin position="77"/>
        <end position="95"/>
    </location>
</feature>
<evidence type="ECO:0000259" key="2">
    <source>
        <dbReference type="Pfam" id="PF26087"/>
    </source>
</evidence>
<feature type="domain" description="DUF8032" evidence="2">
    <location>
        <begin position="590"/>
        <end position="633"/>
    </location>
</feature>
<evidence type="ECO:0000313" key="4">
    <source>
        <dbReference type="Proteomes" id="UP000431533"/>
    </source>
</evidence>
<feature type="region of interest" description="Disordered" evidence="1">
    <location>
        <begin position="1"/>
        <end position="71"/>
    </location>
</feature>
<dbReference type="PANTHER" id="PTHR22949">
    <property type="entry name" value="WHITE COLLAR 2 PROTEIN WC2"/>
    <property type="match status" value="1"/>
</dbReference>
<feature type="compositionally biased region" description="Low complexity" evidence="1">
    <location>
        <begin position="274"/>
        <end position="286"/>
    </location>
</feature>
<sequence length="776" mass="84298">MQHHPHHAQQGPPPHHLQQARPSSIVHQHHQQQAPPPQPHHSNPYQAPTHGLPQYPQSAPSQGGQPSHELPYYATQAAPSPYSTPSASGTYSSAGKQSHIGTRLYWNSTANQLSRYPRHYGGNTNVASIPPNILSHPTIELSCVSCFSICTRPAPYVCCARFAITTESADVLRGSSATTVPSAHGTADWAISLRAASTTTAASPIDDFATKPSYVTNSGPTPDAAASATPSTATRDNGSPRPKMEPHVPQMTRPAAPLGPPQQHPANGAQMQQNNVPGGAGVNPNAAPGPIPATTPLVVRQDNNGVQWIAFEYSRDRVKMEYTIRCDVESVNVDTLSPEFKTENCVYPRACCSKDQYRGNRLVYETECNTVGWALAELNPCLRGKRGLIQRAVDSWRNSNQDARLRSRRVRRMAKINNRKAVQAATHTPHMAGATGPPGMPPSGNMGPGSAGNMGKPSLSGMGGGQLHHHHQTHPDGSTQGEDVDDDEYMDEGHHHHHQAPNGSSPGQQNGDVRQAHVFSGYPGSYPPDPSVGGASMAPSIHGQHQATPHASHSTPIAASRSHAKSPLDEDERNVLFGDIPEAKKRKFILVDDPGKGNRVRVRVTLDTVDIKEIPDSFRKKNSVFPRSWFPLEMQSPPPSARGSRFFETDDFDGGDEVEPSGSARGGRREKGRMAVNVPLTDGGEGEVEVPKMRNSVRSKEVKLNDLGYRLTWHQSRVFADKTVFLQKALDAYRAKVLDSMQGAGKDIAVAPHFETRVGKRRWNERSKRGKREDST</sequence>
<feature type="region of interest" description="Disordered" evidence="1">
    <location>
        <begin position="205"/>
        <end position="291"/>
    </location>
</feature>
<feature type="compositionally biased region" description="Polar residues" evidence="1">
    <location>
        <begin position="55"/>
        <end position="65"/>
    </location>
</feature>
<dbReference type="Proteomes" id="UP000431533">
    <property type="component" value="Unassembled WGS sequence"/>
</dbReference>